<dbReference type="RefSeq" id="WP_152091040.1">
    <property type="nucleotide sequence ID" value="NZ_CP151407.1"/>
</dbReference>
<dbReference type="Proteomes" id="UP001479520">
    <property type="component" value="Plasmid unnamed1"/>
</dbReference>
<evidence type="ECO:0000313" key="2">
    <source>
        <dbReference type="Proteomes" id="UP001479520"/>
    </source>
</evidence>
<sequence length="325" mass="35084">MLTLTVAEIKDLAECAGLVLKEDCLPDEDELETEITIIPCPESGVLDDDGKPTHYAHIAYFAEYPDEGSYPLGNEIQPSAETIGRMILADLKEVVKHTHGAENKLPAFSFSTSSNGRDLSQEEAFEAGKNVALNALENSPHPLAVMDELCNSEAETAYAMGWNSIWASPANKARAHTAHLDGRPEIDMEDVLKQRVADGRPIYVTGAPQSGVLDAVTRIAEQSAAETGKPAKIIQFVELAPFPEGAVTLNPVAAFIDEPDACMEMLMRGAGVSYLAVEPYDLAKQKGLEAAKCNPVSIKTLVDAWYNEPSLADLAMAVERAFLPK</sequence>
<keyword evidence="1" id="KW-0614">Plasmid</keyword>
<keyword evidence="2" id="KW-1185">Reference proteome</keyword>
<accession>A0ABZ2XQD2</accession>
<proteinExistence type="predicted"/>
<dbReference type="EMBL" id="CP151407">
    <property type="protein sequence ID" value="WZJ23451.1"/>
    <property type="molecule type" value="Genomic_DNA"/>
</dbReference>
<geneLocation type="plasmid" evidence="1 2">
    <name>unnamed1</name>
</geneLocation>
<gene>
    <name evidence="1" type="ORF">AADV58_16980</name>
</gene>
<organism evidence="1 2">
    <name type="scientific">Azonexus hydrophilus</name>
    <dbReference type="NCBI Taxonomy" id="418702"/>
    <lineage>
        <taxon>Bacteria</taxon>
        <taxon>Pseudomonadati</taxon>
        <taxon>Pseudomonadota</taxon>
        <taxon>Betaproteobacteria</taxon>
        <taxon>Rhodocyclales</taxon>
        <taxon>Azonexaceae</taxon>
        <taxon>Azonexus</taxon>
    </lineage>
</organism>
<protein>
    <submittedName>
        <fullName evidence="1">Uncharacterized protein</fullName>
    </submittedName>
</protein>
<name>A0ABZ2XQD2_9RHOO</name>
<evidence type="ECO:0000313" key="1">
    <source>
        <dbReference type="EMBL" id="WZJ23451.1"/>
    </source>
</evidence>
<reference evidence="1 2" key="1">
    <citation type="submission" date="2024-04" db="EMBL/GenBank/DDBJ databases">
        <title>Dissimilatory iodate-reducing microorganisms contribute to the enrichment of iodine in groundwater.</title>
        <authorList>
            <person name="Jiang Z."/>
        </authorList>
    </citation>
    <scope>NUCLEOTIDE SEQUENCE [LARGE SCALE GENOMIC DNA]</scope>
    <source>
        <strain evidence="1 2">NCP973</strain>
        <plasmid evidence="1 2">unnamed1</plasmid>
    </source>
</reference>